<feature type="transmembrane region" description="Helical" evidence="12">
    <location>
        <begin position="281"/>
        <end position="305"/>
    </location>
</feature>
<organism evidence="14 15">
    <name type="scientific">Buchnera aphidicola</name>
    <name type="common">Thelaxes californica</name>
    <dbReference type="NCBI Taxonomy" id="1315998"/>
    <lineage>
        <taxon>Bacteria</taxon>
        <taxon>Pseudomonadati</taxon>
        <taxon>Pseudomonadota</taxon>
        <taxon>Gammaproteobacteria</taxon>
        <taxon>Enterobacterales</taxon>
        <taxon>Erwiniaceae</taxon>
        <taxon>Buchnera</taxon>
    </lineage>
</organism>
<keyword evidence="15" id="KW-1185">Reference proteome</keyword>
<evidence type="ECO:0000313" key="15">
    <source>
        <dbReference type="Proteomes" id="UP000298782"/>
    </source>
</evidence>
<dbReference type="GO" id="GO:0015990">
    <property type="term" value="P:electron transport coupled proton transport"/>
    <property type="evidence" value="ECO:0007669"/>
    <property type="project" value="TreeGrafter"/>
</dbReference>
<feature type="domain" description="NADH:quinone oxidoreductase/Mrp antiporter transmembrane" evidence="13">
    <location>
        <begin position="135"/>
        <end position="432"/>
    </location>
</feature>
<dbReference type="OrthoDB" id="9768329at2"/>
<evidence type="ECO:0000256" key="5">
    <source>
        <dbReference type="ARBA" id="ARBA00022989"/>
    </source>
</evidence>
<comment type="subcellular location">
    <subcellularLocation>
        <location evidence="1">Endomembrane system</location>
        <topology evidence="1">Multi-pass membrane protein</topology>
    </subcellularLocation>
    <subcellularLocation>
        <location evidence="11">Membrane</location>
        <topology evidence="11">Multi-pass membrane protein</topology>
    </subcellularLocation>
</comment>
<dbReference type="PANTHER" id="PTHR43507">
    <property type="entry name" value="NADH-UBIQUINONE OXIDOREDUCTASE CHAIN 4"/>
    <property type="match status" value="1"/>
</dbReference>
<feature type="transmembrane region" description="Helical" evidence="12">
    <location>
        <begin position="117"/>
        <end position="136"/>
    </location>
</feature>
<reference evidence="14 15" key="1">
    <citation type="submission" date="2018-12" db="EMBL/GenBank/DDBJ databases">
        <authorList>
            <person name="Chong R.A."/>
        </authorList>
    </citation>
    <scope>NUCLEOTIDE SEQUENCE [LARGE SCALE GENOMIC DNA]</scope>
    <source>
        <strain evidence="14 15">Tca</strain>
    </source>
</reference>
<evidence type="ECO:0000256" key="12">
    <source>
        <dbReference type="SAM" id="Phobius"/>
    </source>
</evidence>
<feature type="transmembrane region" description="Helical" evidence="12">
    <location>
        <begin position="6"/>
        <end position="23"/>
    </location>
</feature>
<dbReference type="Proteomes" id="UP000298782">
    <property type="component" value="Chromosome"/>
</dbReference>
<feature type="transmembrane region" description="Helical" evidence="12">
    <location>
        <begin position="340"/>
        <end position="363"/>
    </location>
</feature>
<dbReference type="GO" id="GO:0003954">
    <property type="term" value="F:NADH dehydrogenase activity"/>
    <property type="evidence" value="ECO:0007669"/>
    <property type="project" value="TreeGrafter"/>
</dbReference>
<keyword evidence="6 12" id="KW-0472">Membrane</keyword>
<evidence type="ECO:0000256" key="1">
    <source>
        <dbReference type="ARBA" id="ARBA00004127"/>
    </source>
</evidence>
<evidence type="ECO:0000256" key="10">
    <source>
        <dbReference type="ARBA" id="ARBA00032798"/>
    </source>
</evidence>
<dbReference type="PRINTS" id="PR01437">
    <property type="entry name" value="NUOXDRDTASE4"/>
</dbReference>
<dbReference type="EMBL" id="CP034852">
    <property type="protein sequence ID" value="QCI26685.1"/>
    <property type="molecule type" value="Genomic_DNA"/>
</dbReference>
<keyword evidence="4 11" id="KW-0812">Transmembrane</keyword>
<feature type="transmembrane region" description="Helical" evidence="12">
    <location>
        <begin position="216"/>
        <end position="236"/>
    </location>
</feature>
<dbReference type="GO" id="GO:0016020">
    <property type="term" value="C:membrane"/>
    <property type="evidence" value="ECO:0007669"/>
    <property type="project" value="UniProtKB-SubCell"/>
</dbReference>
<evidence type="ECO:0000256" key="4">
    <source>
        <dbReference type="ARBA" id="ARBA00022692"/>
    </source>
</evidence>
<dbReference type="GO" id="GO:0012505">
    <property type="term" value="C:endomembrane system"/>
    <property type="evidence" value="ECO:0007669"/>
    <property type="project" value="UniProtKB-SubCell"/>
</dbReference>
<dbReference type="GO" id="GO:0042773">
    <property type="term" value="P:ATP synthesis coupled electron transport"/>
    <property type="evidence" value="ECO:0007669"/>
    <property type="project" value="InterPro"/>
</dbReference>
<dbReference type="NCBIfam" id="TIGR01972">
    <property type="entry name" value="NDH_I_M"/>
    <property type="match status" value="1"/>
</dbReference>
<feature type="transmembrane region" description="Helical" evidence="12">
    <location>
        <begin position="384"/>
        <end position="401"/>
    </location>
</feature>
<comment type="similarity">
    <text evidence="2">Belongs to the complex I subunit 4 family.</text>
</comment>
<feature type="transmembrane region" description="Helical" evidence="12">
    <location>
        <begin position="317"/>
        <end position="334"/>
    </location>
</feature>
<feature type="transmembrane region" description="Helical" evidence="12">
    <location>
        <begin position="142"/>
        <end position="160"/>
    </location>
</feature>
<reference evidence="14 15" key="2">
    <citation type="submission" date="2019-05" db="EMBL/GenBank/DDBJ databases">
        <title>Genome evolution of the obligate endosymbiont Buchnera aphidicola.</title>
        <authorList>
            <person name="Moran N.A."/>
        </authorList>
    </citation>
    <scope>NUCLEOTIDE SEQUENCE [LARGE SCALE GENOMIC DNA]</scope>
    <source>
        <strain evidence="14 15">Tca</strain>
    </source>
</reference>
<evidence type="ECO:0000256" key="3">
    <source>
        <dbReference type="ARBA" id="ARBA00019906"/>
    </source>
</evidence>
<dbReference type="InterPro" id="IPR001750">
    <property type="entry name" value="ND/Mrp_TM"/>
</dbReference>
<evidence type="ECO:0000256" key="11">
    <source>
        <dbReference type="RuleBase" id="RU000320"/>
    </source>
</evidence>
<dbReference type="RefSeq" id="WP_158353250.1">
    <property type="nucleotide sequence ID" value="NZ_CP034852.1"/>
</dbReference>
<evidence type="ECO:0000256" key="7">
    <source>
        <dbReference type="ARBA" id="ARBA00025189"/>
    </source>
</evidence>
<comment type="function">
    <text evidence="7">NDH-1 shuttles electrons from NADH, via FMN and iron-sulfur (Fe-S) centers, to quinones in the respiratory chain. Couples the redox reaction to proton translocation (for every two electrons transferred, four hydrogen ions are translocated across the cytoplasmic membrane), and thus conserves the redox energy in a proton gradient.</text>
</comment>
<dbReference type="InterPro" id="IPR010227">
    <property type="entry name" value="NADH_Q_OxRdtase_chainM/4"/>
</dbReference>
<dbReference type="Pfam" id="PF00361">
    <property type="entry name" value="Proton_antipo_M"/>
    <property type="match status" value="1"/>
</dbReference>
<name>A0A4D6YNR3_9GAMM</name>
<accession>A0A4D6YNR3</accession>
<evidence type="ECO:0000256" key="2">
    <source>
        <dbReference type="ARBA" id="ARBA00009025"/>
    </source>
</evidence>
<gene>
    <name evidence="14" type="ORF">D9V80_00690</name>
</gene>
<dbReference type="AlphaFoldDB" id="A0A4D6YNR3"/>
<evidence type="ECO:0000313" key="14">
    <source>
        <dbReference type="EMBL" id="QCI26685.1"/>
    </source>
</evidence>
<feature type="transmembrane region" description="Helical" evidence="12">
    <location>
        <begin position="30"/>
        <end position="49"/>
    </location>
</feature>
<feature type="transmembrane region" description="Helical" evidence="12">
    <location>
        <begin position="462"/>
        <end position="481"/>
    </location>
</feature>
<comment type="subunit">
    <text evidence="8">Composed of 13 different subunits. Subunits NuoA, H, J, K, L, M, N constitute the membrane sector of the complex.</text>
</comment>
<evidence type="ECO:0000256" key="9">
    <source>
        <dbReference type="ARBA" id="ARBA00031584"/>
    </source>
</evidence>
<keyword evidence="14" id="KW-0560">Oxidoreductase</keyword>
<feature type="transmembrane region" description="Helical" evidence="12">
    <location>
        <begin position="256"/>
        <end position="275"/>
    </location>
</feature>
<evidence type="ECO:0000256" key="6">
    <source>
        <dbReference type="ARBA" id="ARBA00023136"/>
    </source>
</evidence>
<dbReference type="GO" id="GO:0008137">
    <property type="term" value="F:NADH dehydrogenase (ubiquinone) activity"/>
    <property type="evidence" value="ECO:0007669"/>
    <property type="project" value="InterPro"/>
</dbReference>
<feature type="transmembrane region" description="Helical" evidence="12">
    <location>
        <begin position="421"/>
        <end position="441"/>
    </location>
</feature>
<dbReference type="InterPro" id="IPR003918">
    <property type="entry name" value="NADH_UbQ_OxRdtase"/>
</dbReference>
<feature type="transmembrane region" description="Helical" evidence="12">
    <location>
        <begin position="80"/>
        <end position="105"/>
    </location>
</feature>
<dbReference type="GO" id="GO:0048039">
    <property type="term" value="F:ubiquinone binding"/>
    <property type="evidence" value="ECO:0007669"/>
    <property type="project" value="TreeGrafter"/>
</dbReference>
<proteinExistence type="inferred from homology"/>
<evidence type="ECO:0000259" key="13">
    <source>
        <dbReference type="Pfam" id="PF00361"/>
    </source>
</evidence>
<evidence type="ECO:0000256" key="8">
    <source>
        <dbReference type="ARBA" id="ARBA00025811"/>
    </source>
</evidence>
<sequence length="506" mass="58879">MFLKYLLLIPFCSGVFSILLGLCNLNFSKIICLLGMLLTLFFCLFFYGIEHINLISQNSIHSLFHYEFSTPWIHQFGINFSIGIDGLSCLMIILTCILSIISILSMWNYNNSNQDHFFYFNFMLMISNIIGIFIALDVFLFFIFWELSSIPIYFFIIHYGKPTINRNIRIFTANQFLIYMQISGLLLLLGILGLVVNFYRLNHFYTFEYAVLRNSFFSNIYLEYFIMLLFFLSFMVKLPIFPFQKWLIDAHKHAPITGFLDITGILLKTSIYGLLRFNIFFFPYCSFKISTFIFFLGIVSIIYNTFMAIVSKNIKEILTYASLSHIGLMLISIYNPISFAYQGMIIQLFSSTISIAALFLIISQLYRRLYTYDIYKLGGLWSELPWISFFSLFFIFANLNIPGTGNFVGECMALLGLINNHIIITIIVTINMFFCSVYSIRLFQSVFYGEIKRVSLIKKCDFYEILSLLILFILLICIGIFPNCILNITSHAMNNIYYSFSMIALN</sequence>
<dbReference type="PANTHER" id="PTHR43507:SF1">
    <property type="entry name" value="NADH-UBIQUINONE OXIDOREDUCTASE CHAIN 4"/>
    <property type="match status" value="1"/>
</dbReference>
<keyword evidence="5 12" id="KW-1133">Transmembrane helix</keyword>
<protein>
    <recommendedName>
        <fullName evidence="3">NADH-quinone oxidoreductase subunit M</fullName>
    </recommendedName>
    <alternativeName>
        <fullName evidence="9">NADH dehydrogenase I subunit M</fullName>
    </alternativeName>
    <alternativeName>
        <fullName evidence="10">NDH-1 subunit M</fullName>
    </alternativeName>
</protein>
<feature type="transmembrane region" description="Helical" evidence="12">
    <location>
        <begin position="176"/>
        <end position="196"/>
    </location>
</feature>